<evidence type="ECO:0000256" key="2">
    <source>
        <dbReference type="ARBA" id="ARBA00022737"/>
    </source>
</evidence>
<protein>
    <submittedName>
        <fullName evidence="5">Uncharacterized protein</fullName>
    </submittedName>
</protein>
<dbReference type="AlphaFoldDB" id="A0A3F2RN86"/>
<feature type="region of interest" description="Disordered" evidence="3">
    <location>
        <begin position="327"/>
        <end position="362"/>
    </location>
</feature>
<name>A0A3F2RN86_9STRA</name>
<comment type="caution">
    <text evidence="5">The sequence shown here is derived from an EMBL/GenBank/DDBJ whole genome shotgun (WGS) entry which is preliminary data.</text>
</comment>
<keyword evidence="2" id="KW-0677">Repeat</keyword>
<evidence type="ECO:0000313" key="6">
    <source>
        <dbReference type="Proteomes" id="UP000277300"/>
    </source>
</evidence>
<reference evidence="6 7" key="1">
    <citation type="submission" date="2018-07" db="EMBL/GenBank/DDBJ databases">
        <title>Genome sequencing of oomycete isolates from Chile give support for New Zealand origin for Phytophthora kernoviae and make available the first Nothophytophthora sp. genome.</title>
        <authorList>
            <person name="Studholme D.J."/>
            <person name="Sanfuentes E."/>
            <person name="Panda P."/>
            <person name="Hill R."/>
            <person name="Sambles C."/>
            <person name="Grant M."/>
            <person name="Williams N.M."/>
            <person name="Mcdougal R.L."/>
        </authorList>
    </citation>
    <scope>NUCLEOTIDE SEQUENCE [LARGE SCALE GENOMIC DNA]</scope>
    <source>
        <strain evidence="5">Chile6</strain>
        <strain evidence="4">Chile7</strain>
    </source>
</reference>
<evidence type="ECO:0000256" key="1">
    <source>
        <dbReference type="ARBA" id="ARBA00022441"/>
    </source>
</evidence>
<dbReference type="InterPro" id="IPR015915">
    <property type="entry name" value="Kelch-typ_b-propeller"/>
</dbReference>
<proteinExistence type="predicted"/>
<dbReference type="PANTHER" id="PTHR46093:SF18">
    <property type="entry name" value="FIBRONECTIN TYPE-III DOMAIN-CONTAINING PROTEIN"/>
    <property type="match status" value="1"/>
</dbReference>
<keyword evidence="1" id="KW-0880">Kelch repeat</keyword>
<dbReference type="OrthoDB" id="194079at2759"/>
<organism evidence="5 6">
    <name type="scientific">Phytophthora kernoviae</name>
    <dbReference type="NCBI Taxonomy" id="325452"/>
    <lineage>
        <taxon>Eukaryota</taxon>
        <taxon>Sar</taxon>
        <taxon>Stramenopiles</taxon>
        <taxon>Oomycota</taxon>
        <taxon>Peronosporomycetes</taxon>
        <taxon>Peronosporales</taxon>
        <taxon>Peronosporaceae</taxon>
        <taxon>Phytophthora</taxon>
    </lineage>
</organism>
<dbReference type="Pfam" id="PF24681">
    <property type="entry name" value="Kelch_KLHDC2_KLHL20_DRC7"/>
    <property type="match status" value="2"/>
</dbReference>
<dbReference type="Proteomes" id="UP000284657">
    <property type="component" value="Unassembled WGS sequence"/>
</dbReference>
<gene>
    <name evidence="4" type="ORF">BBJ29_003033</name>
    <name evidence="5" type="ORF">BBP00_00005670</name>
</gene>
<dbReference type="Proteomes" id="UP000277300">
    <property type="component" value="Unassembled WGS sequence"/>
</dbReference>
<dbReference type="EMBL" id="MBAD02001296">
    <property type="protein sequence ID" value="RLN56068.1"/>
    <property type="molecule type" value="Genomic_DNA"/>
</dbReference>
<dbReference type="PANTHER" id="PTHR46093">
    <property type="entry name" value="ACYL-COA-BINDING DOMAIN-CONTAINING PROTEIN 5"/>
    <property type="match status" value="1"/>
</dbReference>
<sequence length="406" mass="44797">MKEGPEQLAVSTRRKTDVLASRASRVSLQWSMPSLEGKPPSARGGHSAVLAGTQLLVFGGHYFGSAGGFVYLNDLHRLDLETSSWAEVVFPKEQPRLRNRQMDEGDINPQVVLPAPRYGHSALILNGGERMFVFGGRGASGESFRDMFFFDLGAMAWLQVQWTTDCPAGRFGHAAASVDDEKMLIFGGWDGRKSMNDLWSFDSTTFTWRRPKCSGKPPTPRQNLSMADLSGSVEGGPPMLVLYGGYTVLPEALPVYNKDVYVLDVTAMAWSRPRLVGEYPPGTFGQSMNLAGAGSGAELAVLLGGWSGTERTPLFMGDKQLRELVKQEAREQRLASSNNKGDNQRDETRKKRERKKQHECDLRSASSYARVLDVQNMEWHRVSAHVVGELSITPEPEAAAEVSPMR</sequence>
<evidence type="ECO:0000313" key="7">
    <source>
        <dbReference type="Proteomes" id="UP000284657"/>
    </source>
</evidence>
<dbReference type="EMBL" id="MBDO02000171">
    <property type="protein sequence ID" value="RLN61006.1"/>
    <property type="molecule type" value="Genomic_DNA"/>
</dbReference>
<feature type="compositionally biased region" description="Basic and acidic residues" evidence="3">
    <location>
        <begin position="342"/>
        <end position="362"/>
    </location>
</feature>
<evidence type="ECO:0000313" key="5">
    <source>
        <dbReference type="EMBL" id="RLN61006.1"/>
    </source>
</evidence>
<evidence type="ECO:0000256" key="3">
    <source>
        <dbReference type="SAM" id="MobiDB-lite"/>
    </source>
</evidence>
<evidence type="ECO:0000313" key="4">
    <source>
        <dbReference type="EMBL" id="RLN56068.1"/>
    </source>
</evidence>
<dbReference type="Gene3D" id="2.120.10.80">
    <property type="entry name" value="Kelch-type beta propeller"/>
    <property type="match status" value="3"/>
</dbReference>
<dbReference type="SUPFAM" id="SSF117281">
    <property type="entry name" value="Kelch motif"/>
    <property type="match status" value="1"/>
</dbReference>
<accession>A0A3F2RN86</accession>